<protein>
    <submittedName>
        <fullName evidence="2">Uncharacterized protein</fullName>
    </submittedName>
</protein>
<name>A0A9Q1G386_SYNKA</name>
<proteinExistence type="predicted"/>
<dbReference type="AlphaFoldDB" id="A0A9Q1G386"/>
<sequence length="126" mass="13751">MGFGQRSRFRAARILRDLFQLTVVIPASVRPTVPSSKTGRLFPGLQARLCQSAAEKLQGVDVQGSGIVGNAKHLMNPPSPESKPNQRDPRADQVVQRRRSKNLWKHCRSSVPSSTGVLQPPSSGLI</sequence>
<evidence type="ECO:0000313" key="3">
    <source>
        <dbReference type="Proteomes" id="UP001152622"/>
    </source>
</evidence>
<gene>
    <name evidence="2" type="ORF">SKAU_G00047830</name>
</gene>
<dbReference type="EMBL" id="JAINUF010000002">
    <property type="protein sequence ID" value="KAJ8374203.1"/>
    <property type="molecule type" value="Genomic_DNA"/>
</dbReference>
<feature type="region of interest" description="Disordered" evidence="1">
    <location>
        <begin position="68"/>
        <end position="126"/>
    </location>
</feature>
<dbReference type="Proteomes" id="UP001152622">
    <property type="component" value="Chromosome 2"/>
</dbReference>
<evidence type="ECO:0000313" key="2">
    <source>
        <dbReference type="EMBL" id="KAJ8374203.1"/>
    </source>
</evidence>
<accession>A0A9Q1G386</accession>
<organism evidence="2 3">
    <name type="scientific">Synaphobranchus kaupii</name>
    <name type="common">Kaup's arrowtooth eel</name>
    <dbReference type="NCBI Taxonomy" id="118154"/>
    <lineage>
        <taxon>Eukaryota</taxon>
        <taxon>Metazoa</taxon>
        <taxon>Chordata</taxon>
        <taxon>Craniata</taxon>
        <taxon>Vertebrata</taxon>
        <taxon>Euteleostomi</taxon>
        <taxon>Actinopterygii</taxon>
        <taxon>Neopterygii</taxon>
        <taxon>Teleostei</taxon>
        <taxon>Anguilliformes</taxon>
        <taxon>Synaphobranchidae</taxon>
        <taxon>Synaphobranchus</taxon>
    </lineage>
</organism>
<feature type="compositionally biased region" description="Polar residues" evidence="1">
    <location>
        <begin position="110"/>
        <end position="126"/>
    </location>
</feature>
<reference evidence="2" key="1">
    <citation type="journal article" date="2023" name="Science">
        <title>Genome structures resolve the early diversification of teleost fishes.</title>
        <authorList>
            <person name="Parey E."/>
            <person name="Louis A."/>
            <person name="Montfort J."/>
            <person name="Bouchez O."/>
            <person name="Roques C."/>
            <person name="Iampietro C."/>
            <person name="Lluch J."/>
            <person name="Castinel A."/>
            <person name="Donnadieu C."/>
            <person name="Desvignes T."/>
            <person name="Floi Bucao C."/>
            <person name="Jouanno E."/>
            <person name="Wen M."/>
            <person name="Mejri S."/>
            <person name="Dirks R."/>
            <person name="Jansen H."/>
            <person name="Henkel C."/>
            <person name="Chen W.J."/>
            <person name="Zahm M."/>
            <person name="Cabau C."/>
            <person name="Klopp C."/>
            <person name="Thompson A.W."/>
            <person name="Robinson-Rechavi M."/>
            <person name="Braasch I."/>
            <person name="Lecointre G."/>
            <person name="Bobe J."/>
            <person name="Postlethwait J.H."/>
            <person name="Berthelot C."/>
            <person name="Roest Crollius H."/>
            <person name="Guiguen Y."/>
        </authorList>
    </citation>
    <scope>NUCLEOTIDE SEQUENCE</scope>
    <source>
        <strain evidence="2">WJC10195</strain>
    </source>
</reference>
<keyword evidence="3" id="KW-1185">Reference proteome</keyword>
<feature type="compositionally biased region" description="Basic residues" evidence="1">
    <location>
        <begin position="96"/>
        <end position="108"/>
    </location>
</feature>
<evidence type="ECO:0000256" key="1">
    <source>
        <dbReference type="SAM" id="MobiDB-lite"/>
    </source>
</evidence>
<comment type="caution">
    <text evidence="2">The sequence shown here is derived from an EMBL/GenBank/DDBJ whole genome shotgun (WGS) entry which is preliminary data.</text>
</comment>